<accession>A0A8G2BZA7</accession>
<evidence type="ECO:0000313" key="2">
    <source>
        <dbReference type="EMBL" id="SFL23182.1"/>
    </source>
</evidence>
<proteinExistence type="predicted"/>
<keyword evidence="3" id="KW-1185">Reference proteome</keyword>
<dbReference type="RefSeq" id="WP_153304597.1">
    <property type="nucleotide sequence ID" value="NZ_FOTO01000001.1"/>
</dbReference>
<sequence length="46" mass="5178">MEEHYPIKDTFVEITTTLQAALDTDYVLGLLFATALISFIIGRMSK</sequence>
<evidence type="ECO:0000313" key="3">
    <source>
        <dbReference type="Proteomes" id="UP000199581"/>
    </source>
</evidence>
<protein>
    <submittedName>
        <fullName evidence="2">Uncharacterized protein</fullName>
    </submittedName>
</protein>
<feature type="transmembrane region" description="Helical" evidence="1">
    <location>
        <begin position="26"/>
        <end position="44"/>
    </location>
</feature>
<organism evidence="2 3">
    <name type="scientific">Desulfomicrobium norvegicum (strain DSM 1741 / NCIMB 8310)</name>
    <name type="common">Desulfovibrio baculatus (strain Norway 4)</name>
    <name type="synonym">Desulfovibrio desulfuricans (strain Norway 4)</name>
    <dbReference type="NCBI Taxonomy" id="52561"/>
    <lineage>
        <taxon>Bacteria</taxon>
        <taxon>Pseudomonadati</taxon>
        <taxon>Thermodesulfobacteriota</taxon>
        <taxon>Desulfovibrionia</taxon>
        <taxon>Desulfovibrionales</taxon>
        <taxon>Desulfomicrobiaceae</taxon>
        <taxon>Desulfomicrobium</taxon>
    </lineage>
</organism>
<dbReference type="OrthoDB" id="5472237at2"/>
<comment type="caution">
    <text evidence="2">The sequence shown here is derived from an EMBL/GenBank/DDBJ whole genome shotgun (WGS) entry which is preliminary data.</text>
</comment>
<dbReference type="EMBL" id="FOTO01000001">
    <property type="protein sequence ID" value="SFL23182.1"/>
    <property type="molecule type" value="Genomic_DNA"/>
</dbReference>
<evidence type="ECO:0000256" key="1">
    <source>
        <dbReference type="SAM" id="Phobius"/>
    </source>
</evidence>
<keyword evidence="1" id="KW-1133">Transmembrane helix</keyword>
<gene>
    <name evidence="2" type="ORF">SAMN05421830_10156</name>
</gene>
<dbReference type="AlphaFoldDB" id="A0A8G2BZA7"/>
<dbReference type="Proteomes" id="UP000199581">
    <property type="component" value="Unassembled WGS sequence"/>
</dbReference>
<keyword evidence="1" id="KW-0472">Membrane</keyword>
<name>A0A8G2BZA7_DESNO</name>
<reference evidence="2 3" key="1">
    <citation type="submission" date="2016-10" db="EMBL/GenBank/DDBJ databases">
        <authorList>
            <person name="Varghese N."/>
            <person name="Submissions S."/>
        </authorList>
    </citation>
    <scope>NUCLEOTIDE SEQUENCE [LARGE SCALE GENOMIC DNA]</scope>
    <source>
        <strain evidence="2 3">DSM 1741</strain>
    </source>
</reference>
<keyword evidence="1" id="KW-0812">Transmembrane</keyword>